<keyword evidence="9 13" id="KW-0547">Nucleotide-binding</keyword>
<protein>
    <recommendedName>
        <fullName evidence="4 13">Threonylcarbamoyl-AMP synthase</fullName>
        <shortName evidence="13">TC-AMP synthase</shortName>
        <ecNumber evidence="3 13">2.7.7.87</ecNumber>
    </recommendedName>
    <alternativeName>
        <fullName evidence="11 13">L-threonylcarbamoyladenylate synthase</fullName>
    </alternativeName>
</protein>
<name>A0A1Z5HX14_9FIRM</name>
<feature type="binding site" evidence="14">
    <location>
        <position position="201"/>
    </location>
    <ligand>
        <name>ATP</name>
        <dbReference type="ChEBI" id="CHEBI:30616"/>
    </ligand>
</feature>
<dbReference type="NCBIfam" id="TIGR00057">
    <property type="entry name" value="L-threonylcarbamoyladenylate synthase"/>
    <property type="match status" value="1"/>
</dbReference>
<evidence type="ECO:0000259" key="15">
    <source>
        <dbReference type="PROSITE" id="PS51163"/>
    </source>
</evidence>
<feature type="binding site" evidence="14">
    <location>
        <position position="127"/>
    </location>
    <ligand>
        <name>L-threonine</name>
        <dbReference type="ChEBI" id="CHEBI:57926"/>
    </ligand>
</feature>
<dbReference type="PIRSF" id="PIRSF004930">
    <property type="entry name" value="Tln_factor_SUA5"/>
    <property type="match status" value="1"/>
</dbReference>
<dbReference type="GO" id="GO:0000049">
    <property type="term" value="F:tRNA binding"/>
    <property type="evidence" value="ECO:0007669"/>
    <property type="project" value="TreeGrafter"/>
</dbReference>
<feature type="binding site" evidence="14">
    <location>
        <position position="149"/>
    </location>
    <ligand>
        <name>ATP</name>
        <dbReference type="ChEBI" id="CHEBI:30616"/>
    </ligand>
</feature>
<evidence type="ECO:0000256" key="5">
    <source>
        <dbReference type="ARBA" id="ARBA00022490"/>
    </source>
</evidence>
<organism evidence="16 17">
    <name type="scientific">Calderihabitans maritimus</name>
    <dbReference type="NCBI Taxonomy" id="1246530"/>
    <lineage>
        <taxon>Bacteria</taxon>
        <taxon>Bacillati</taxon>
        <taxon>Bacillota</taxon>
        <taxon>Clostridia</taxon>
        <taxon>Neomoorellales</taxon>
        <taxon>Calderihabitantaceae</taxon>
        <taxon>Calderihabitans</taxon>
    </lineage>
</organism>
<comment type="similarity">
    <text evidence="2 13">Belongs to the SUA5 family.</text>
</comment>
<evidence type="ECO:0000313" key="17">
    <source>
        <dbReference type="Proteomes" id="UP000197032"/>
    </source>
</evidence>
<keyword evidence="7 13" id="KW-0819">tRNA processing</keyword>
<comment type="catalytic activity">
    <reaction evidence="12 13">
        <text>L-threonine + hydrogencarbonate + ATP = L-threonylcarbamoyladenylate + diphosphate + H2O</text>
        <dbReference type="Rhea" id="RHEA:36407"/>
        <dbReference type="ChEBI" id="CHEBI:15377"/>
        <dbReference type="ChEBI" id="CHEBI:17544"/>
        <dbReference type="ChEBI" id="CHEBI:30616"/>
        <dbReference type="ChEBI" id="CHEBI:33019"/>
        <dbReference type="ChEBI" id="CHEBI:57926"/>
        <dbReference type="ChEBI" id="CHEBI:73682"/>
        <dbReference type="EC" id="2.7.7.87"/>
    </reaction>
</comment>
<keyword evidence="8 13" id="KW-0548">Nucleotidyltransferase</keyword>
<dbReference type="GO" id="GO:0005524">
    <property type="term" value="F:ATP binding"/>
    <property type="evidence" value="ECO:0007669"/>
    <property type="project" value="UniProtKB-UniRule"/>
</dbReference>
<dbReference type="RefSeq" id="WP_088554884.1">
    <property type="nucleotide sequence ID" value="NZ_BDGJ01000168.1"/>
</dbReference>
<feature type="binding site" evidence="14">
    <location>
        <position position="123"/>
    </location>
    <ligand>
        <name>ATP</name>
        <dbReference type="ChEBI" id="CHEBI:30616"/>
    </ligand>
</feature>
<evidence type="ECO:0000256" key="3">
    <source>
        <dbReference type="ARBA" id="ARBA00012584"/>
    </source>
</evidence>
<dbReference type="SUPFAM" id="SSF55821">
    <property type="entry name" value="YrdC/RibB"/>
    <property type="match status" value="1"/>
</dbReference>
<dbReference type="GO" id="GO:0003725">
    <property type="term" value="F:double-stranded RNA binding"/>
    <property type="evidence" value="ECO:0007669"/>
    <property type="project" value="UniProtKB-UniRule"/>
</dbReference>
<feature type="domain" description="YrdC-like" evidence="15">
    <location>
        <begin position="19"/>
        <end position="205"/>
    </location>
</feature>
<accession>A0A1Z5HX14</accession>
<evidence type="ECO:0000256" key="13">
    <source>
        <dbReference type="PIRNR" id="PIRNR004930"/>
    </source>
</evidence>
<dbReference type="Pfam" id="PF03481">
    <property type="entry name" value="Sua5_C"/>
    <property type="match status" value="1"/>
</dbReference>
<reference evidence="17" key="1">
    <citation type="journal article" date="2017" name="Appl. Environ. Microbiol.">
        <title>Genomic analysis of Calderihabitans maritimus KKC1, a thermophilic hydrogenogenic carboxydotrophic bacterium isolated from marine sediment.</title>
        <authorList>
            <person name="Omae K."/>
            <person name="Yoneda Y."/>
            <person name="Fukuyama Y."/>
            <person name="Yoshida T."/>
            <person name="Sako Y."/>
        </authorList>
    </citation>
    <scope>NUCLEOTIDE SEQUENCE [LARGE SCALE GENOMIC DNA]</scope>
    <source>
        <strain evidence="17">KKC1</strain>
    </source>
</reference>
<dbReference type="EMBL" id="BDGJ01000168">
    <property type="protein sequence ID" value="GAW93820.1"/>
    <property type="molecule type" value="Genomic_DNA"/>
</dbReference>
<dbReference type="InterPro" id="IPR006070">
    <property type="entry name" value="Sua5-like_dom"/>
</dbReference>
<dbReference type="Pfam" id="PF01300">
    <property type="entry name" value="Sua5_yciO_yrdC"/>
    <property type="match status" value="1"/>
</dbReference>
<evidence type="ECO:0000256" key="10">
    <source>
        <dbReference type="ARBA" id="ARBA00022840"/>
    </source>
</evidence>
<evidence type="ECO:0000256" key="4">
    <source>
        <dbReference type="ARBA" id="ARBA00015492"/>
    </source>
</evidence>
<evidence type="ECO:0000256" key="14">
    <source>
        <dbReference type="PIRSR" id="PIRSR004930-1"/>
    </source>
</evidence>
<evidence type="ECO:0000256" key="1">
    <source>
        <dbReference type="ARBA" id="ARBA00004496"/>
    </source>
</evidence>
<keyword evidence="17" id="KW-1185">Reference proteome</keyword>
<feature type="binding site" evidence="14">
    <location>
        <position position="157"/>
    </location>
    <ligand>
        <name>ATP</name>
        <dbReference type="ChEBI" id="CHEBI:30616"/>
    </ligand>
</feature>
<feature type="binding site" evidence="14">
    <location>
        <position position="68"/>
    </location>
    <ligand>
        <name>L-threonine</name>
        <dbReference type="ChEBI" id="CHEBI:57926"/>
    </ligand>
</feature>
<dbReference type="GO" id="GO:0005737">
    <property type="term" value="C:cytoplasm"/>
    <property type="evidence" value="ECO:0007669"/>
    <property type="project" value="UniProtKB-SubCell"/>
</dbReference>
<dbReference type="PROSITE" id="PS51163">
    <property type="entry name" value="YRDC"/>
    <property type="match status" value="1"/>
</dbReference>
<dbReference type="GO" id="GO:0006450">
    <property type="term" value="P:regulation of translational fidelity"/>
    <property type="evidence" value="ECO:0007669"/>
    <property type="project" value="TreeGrafter"/>
</dbReference>
<dbReference type="PANTHER" id="PTHR17490:SF16">
    <property type="entry name" value="THREONYLCARBAMOYL-AMP SYNTHASE"/>
    <property type="match status" value="1"/>
</dbReference>
<dbReference type="InterPro" id="IPR005145">
    <property type="entry name" value="Sua5_C"/>
</dbReference>
<comment type="function">
    <text evidence="13">Required for the formation of a threonylcarbamoyl group on adenosine at position 37 (t(6)A37) in tRNAs that read codons beginning with adenine.</text>
</comment>
<proteinExistence type="inferred from homology"/>
<feature type="binding site" evidence="14">
    <location>
        <position position="187"/>
    </location>
    <ligand>
        <name>L-threonine</name>
        <dbReference type="ChEBI" id="CHEBI:57926"/>
    </ligand>
</feature>
<dbReference type="Gene3D" id="3.40.50.11030">
    <property type="entry name" value="Threonylcarbamoyl-AMP synthase, C-terminal domain"/>
    <property type="match status" value="1"/>
</dbReference>
<evidence type="ECO:0000256" key="7">
    <source>
        <dbReference type="ARBA" id="ARBA00022694"/>
    </source>
</evidence>
<feature type="binding site" evidence="14">
    <location>
        <position position="64"/>
    </location>
    <ligand>
        <name>ATP</name>
        <dbReference type="ChEBI" id="CHEBI:30616"/>
    </ligand>
</feature>
<dbReference type="GO" id="GO:0061710">
    <property type="term" value="F:L-threonylcarbamoyladenylate synthase"/>
    <property type="evidence" value="ECO:0007669"/>
    <property type="project" value="UniProtKB-EC"/>
</dbReference>
<dbReference type="Gene3D" id="3.90.870.10">
    <property type="entry name" value="DHBP synthase"/>
    <property type="match status" value="1"/>
</dbReference>
<feature type="binding site" evidence="14">
    <location>
        <position position="73"/>
    </location>
    <ligand>
        <name>L-threonine</name>
        <dbReference type="ChEBI" id="CHEBI:57926"/>
    </ligand>
</feature>
<keyword evidence="5 13" id="KW-0963">Cytoplasm</keyword>
<evidence type="ECO:0000256" key="12">
    <source>
        <dbReference type="ARBA" id="ARBA00048366"/>
    </source>
</evidence>
<dbReference type="GO" id="GO:0008033">
    <property type="term" value="P:tRNA processing"/>
    <property type="evidence" value="ECO:0007669"/>
    <property type="project" value="UniProtKB-KW"/>
</dbReference>
<dbReference type="AlphaFoldDB" id="A0A1Z5HX14"/>
<gene>
    <name evidence="16" type="ORF">KKC1_29470</name>
</gene>
<keyword evidence="10 13" id="KW-0067">ATP-binding</keyword>
<sequence>MGKIVATQYLVVNPVEPEPDKIEWAARVLREGGLVAFPTETVYGLGANALNREAVRKIFQAKGRPADNPLIVHVGSLVEVDNLVTYVPEKARRLMQLFWPGPLTLVLPRRDQVPLEVTAGLETVAIRMPDHPVALALLRTARVPVAAPSANRSGRPSPTTGQHVLADLQGKVDVVLDGGAARVGVESTVLDLTTEVPVILRPGGATVEQLREVLGEVALDPALEKSDPEWKPRSPGMKYTHYSPEAEVFLVAGSPRLAVQKILELCKKWQERGERVAILATEETADYYRRGPVVPDHIEILGSRRNLEEIARRLFNALRNCDLNQATVVLAETFPDEGIGLAIMNRLRKAAGGRVISS</sequence>
<dbReference type="InterPro" id="IPR017945">
    <property type="entry name" value="DHBP_synth_RibB-like_a/b_dom"/>
</dbReference>
<evidence type="ECO:0000256" key="6">
    <source>
        <dbReference type="ARBA" id="ARBA00022679"/>
    </source>
</evidence>
<dbReference type="FunFam" id="3.90.870.10:FF:000008">
    <property type="entry name" value="Threonylcarbamoyl-AMP synthase"/>
    <property type="match status" value="1"/>
</dbReference>
<feature type="binding site" evidence="14">
    <location>
        <position position="147"/>
    </location>
    <ligand>
        <name>L-threonine</name>
        <dbReference type="ChEBI" id="CHEBI:57926"/>
    </ligand>
</feature>
<dbReference type="InterPro" id="IPR050156">
    <property type="entry name" value="TC-AMP_synthase_SUA5"/>
</dbReference>
<evidence type="ECO:0000256" key="8">
    <source>
        <dbReference type="ARBA" id="ARBA00022695"/>
    </source>
</evidence>
<feature type="binding site" evidence="14">
    <location>
        <position position="41"/>
    </location>
    <ligand>
        <name>L-threonine</name>
        <dbReference type="ChEBI" id="CHEBI:57926"/>
    </ligand>
</feature>
<dbReference type="InterPro" id="IPR038385">
    <property type="entry name" value="Sua5/YwlC_C"/>
</dbReference>
<dbReference type="InterPro" id="IPR010923">
    <property type="entry name" value="T(6)A37_SUA5"/>
</dbReference>
<comment type="subcellular location">
    <subcellularLocation>
        <location evidence="1 13">Cytoplasm</location>
    </subcellularLocation>
</comment>
<dbReference type="OrthoDB" id="9814580at2"/>
<dbReference type="PANTHER" id="PTHR17490">
    <property type="entry name" value="SUA5"/>
    <property type="match status" value="1"/>
</dbReference>
<comment type="caution">
    <text evidence="16">The sequence shown here is derived from an EMBL/GenBank/DDBJ whole genome shotgun (WGS) entry which is preliminary data.</text>
</comment>
<feature type="binding site" evidence="14">
    <location>
        <position position="242"/>
    </location>
    <ligand>
        <name>ATP</name>
        <dbReference type="ChEBI" id="CHEBI:30616"/>
    </ligand>
</feature>
<dbReference type="Proteomes" id="UP000197032">
    <property type="component" value="Unassembled WGS sequence"/>
</dbReference>
<evidence type="ECO:0000256" key="11">
    <source>
        <dbReference type="ARBA" id="ARBA00029774"/>
    </source>
</evidence>
<evidence type="ECO:0000256" key="2">
    <source>
        <dbReference type="ARBA" id="ARBA00007663"/>
    </source>
</evidence>
<evidence type="ECO:0000256" key="9">
    <source>
        <dbReference type="ARBA" id="ARBA00022741"/>
    </source>
</evidence>
<keyword evidence="6 13" id="KW-0808">Transferase</keyword>
<evidence type="ECO:0000313" key="16">
    <source>
        <dbReference type="EMBL" id="GAW93820.1"/>
    </source>
</evidence>
<dbReference type="EC" id="2.7.7.87" evidence="3 13"/>